<reference evidence="9" key="1">
    <citation type="journal article" date="2014" name="Proc. Natl. Acad. Sci. U.S.A.">
        <title>Extensive sampling of basidiomycete genomes demonstrates inadequacy of the white-rot/brown-rot paradigm for wood decay fungi.</title>
        <authorList>
            <person name="Riley R."/>
            <person name="Salamov A.A."/>
            <person name="Brown D.W."/>
            <person name="Nagy L.G."/>
            <person name="Floudas D."/>
            <person name="Held B.W."/>
            <person name="Levasseur A."/>
            <person name="Lombard V."/>
            <person name="Morin E."/>
            <person name="Otillar R."/>
            <person name="Lindquist E.A."/>
            <person name="Sun H."/>
            <person name="LaButti K.M."/>
            <person name="Schmutz J."/>
            <person name="Jabbour D."/>
            <person name="Luo H."/>
            <person name="Baker S.E."/>
            <person name="Pisabarro A.G."/>
            <person name="Walton J.D."/>
            <person name="Blanchette R.A."/>
            <person name="Henrissat B."/>
            <person name="Martin F."/>
            <person name="Cullen D."/>
            <person name="Hibbett D.S."/>
            <person name="Grigoriev I.V."/>
        </authorList>
    </citation>
    <scope>NUCLEOTIDE SEQUENCE [LARGE SCALE GENOMIC DNA]</scope>
    <source>
        <strain evidence="9">MUCL 33604</strain>
    </source>
</reference>
<feature type="transmembrane region" description="Helical" evidence="7">
    <location>
        <begin position="358"/>
        <end position="384"/>
    </location>
</feature>
<feature type="transmembrane region" description="Helical" evidence="7">
    <location>
        <begin position="293"/>
        <end position="313"/>
    </location>
</feature>
<dbReference type="PANTHER" id="PTHR33567">
    <property type="entry name" value="CHROMATE ION TRANSPORTER (EUROFUNG)"/>
    <property type="match status" value="1"/>
</dbReference>
<dbReference type="InterPro" id="IPR014047">
    <property type="entry name" value="Chr_Tranpt_l_chain"/>
</dbReference>
<dbReference type="AlphaFoldDB" id="A0A067PQC5"/>
<dbReference type="PIRSF" id="PIRSF004810">
    <property type="entry name" value="ChrA"/>
    <property type="match status" value="1"/>
</dbReference>
<feature type="transmembrane region" description="Helical" evidence="7">
    <location>
        <begin position="25"/>
        <end position="44"/>
    </location>
</feature>
<feature type="transmembrane region" description="Helical" evidence="7">
    <location>
        <begin position="89"/>
        <end position="112"/>
    </location>
</feature>
<dbReference type="EMBL" id="KL197733">
    <property type="protein sequence ID" value="KDQ53507.1"/>
    <property type="molecule type" value="Genomic_DNA"/>
</dbReference>
<name>A0A067PQC5_9AGAM</name>
<evidence type="ECO:0000256" key="6">
    <source>
        <dbReference type="ARBA" id="ARBA00023136"/>
    </source>
</evidence>
<keyword evidence="4 7" id="KW-0812">Transmembrane</keyword>
<sequence length="508" mass="54311">MASRGGLASQNDGSLLARLVECTKAFWLFGLTTFGGPSANIVYLRRMFVSKKKWIDEKTFQDCFGIASALPGPAFSQLTFTVALLRGGILCGVWSFVLGTFPGSIAMIALGYGVKNIPPDLPEAVLSLFTGLNSAAVGLIALAAYQLSHKAVTDHLSAIMLFVSAAAATCYQSEWLFPVLMFSAGLITYIVDESEYHLAQYRARRERHQPSQSPEPDVPTLRSHPAVEEIALTPIQPALLAGSEQDDNKGINLPSETSIRSRLVGERSSIRDEVDEEVAIEPKTYGLGVKAGVAALIAFVVAFVVLLGIRAVLPGNRAYNFFCNCMLVGTIIFGGGPVVIPLLRGYTVAPGYVTSTQFLFGFALLQALPGPFFNFAAFLGILVVADNPPLGAFLGLVGIFSPGLIVQLAVLPIYGHLREKRATRSILRGIIAAAVGLVYAATWRLFNAGVVRNVVQGHSASTSLATDGWWVVLAALSFAMCDERFKVQPPFAIIAGAVGGVLKWAVTR</sequence>
<organism evidence="8 9">
    <name type="scientific">Jaapia argillacea MUCL 33604</name>
    <dbReference type="NCBI Taxonomy" id="933084"/>
    <lineage>
        <taxon>Eukaryota</taxon>
        <taxon>Fungi</taxon>
        <taxon>Dikarya</taxon>
        <taxon>Basidiomycota</taxon>
        <taxon>Agaricomycotina</taxon>
        <taxon>Agaricomycetes</taxon>
        <taxon>Agaricomycetidae</taxon>
        <taxon>Jaapiales</taxon>
        <taxon>Jaapiaceae</taxon>
        <taxon>Jaapia</taxon>
    </lineage>
</organism>
<dbReference type="HOGENOM" id="CLU_018106_0_2_1"/>
<dbReference type="Pfam" id="PF02417">
    <property type="entry name" value="Chromate_transp"/>
    <property type="match status" value="2"/>
</dbReference>
<evidence type="ECO:0008006" key="10">
    <source>
        <dbReference type="Google" id="ProtNLM"/>
    </source>
</evidence>
<feature type="transmembrane region" description="Helical" evidence="7">
    <location>
        <begin position="390"/>
        <end position="414"/>
    </location>
</feature>
<gene>
    <name evidence="8" type="ORF">JAAARDRAFT_72469</name>
</gene>
<protein>
    <recommendedName>
        <fullName evidence="10">Chromate ion transporter</fullName>
    </recommendedName>
</protein>
<keyword evidence="5 7" id="KW-1133">Transmembrane helix</keyword>
<keyword evidence="3" id="KW-1003">Cell membrane</keyword>
<evidence type="ECO:0000256" key="3">
    <source>
        <dbReference type="ARBA" id="ARBA00022475"/>
    </source>
</evidence>
<evidence type="ECO:0000256" key="7">
    <source>
        <dbReference type="SAM" id="Phobius"/>
    </source>
</evidence>
<evidence type="ECO:0000256" key="2">
    <source>
        <dbReference type="ARBA" id="ARBA00005262"/>
    </source>
</evidence>
<feature type="transmembrane region" description="Helical" evidence="7">
    <location>
        <begin position="319"/>
        <end position="346"/>
    </location>
</feature>
<keyword evidence="6 7" id="KW-0472">Membrane</keyword>
<evidence type="ECO:0000256" key="5">
    <source>
        <dbReference type="ARBA" id="ARBA00022989"/>
    </source>
</evidence>
<comment type="subcellular location">
    <subcellularLocation>
        <location evidence="1">Cell membrane</location>
        <topology evidence="1">Multi-pass membrane protein</topology>
    </subcellularLocation>
</comment>
<evidence type="ECO:0000256" key="1">
    <source>
        <dbReference type="ARBA" id="ARBA00004651"/>
    </source>
</evidence>
<evidence type="ECO:0000313" key="8">
    <source>
        <dbReference type="EMBL" id="KDQ53507.1"/>
    </source>
</evidence>
<keyword evidence="9" id="KW-1185">Reference proteome</keyword>
<dbReference type="Proteomes" id="UP000027265">
    <property type="component" value="Unassembled WGS sequence"/>
</dbReference>
<evidence type="ECO:0000256" key="4">
    <source>
        <dbReference type="ARBA" id="ARBA00022692"/>
    </source>
</evidence>
<feature type="transmembrane region" description="Helical" evidence="7">
    <location>
        <begin position="124"/>
        <end position="145"/>
    </location>
</feature>
<proteinExistence type="inferred from homology"/>
<dbReference type="GO" id="GO:0005886">
    <property type="term" value="C:plasma membrane"/>
    <property type="evidence" value="ECO:0007669"/>
    <property type="project" value="UniProtKB-SubCell"/>
</dbReference>
<comment type="similarity">
    <text evidence="2">Belongs to the chromate ion transporter (CHR) (TC 2.A.51) family.</text>
</comment>
<dbReference type="InParanoid" id="A0A067PQC5"/>
<accession>A0A067PQC5</accession>
<dbReference type="OrthoDB" id="2160638at2759"/>
<dbReference type="InterPro" id="IPR003370">
    <property type="entry name" value="Chromate_transpt"/>
</dbReference>
<feature type="transmembrane region" description="Helical" evidence="7">
    <location>
        <begin position="426"/>
        <end position="446"/>
    </location>
</feature>
<dbReference type="PANTHER" id="PTHR33567:SF3">
    <property type="entry name" value="CHROMATE ION TRANSPORTER (EUROFUNG)"/>
    <property type="match status" value="1"/>
</dbReference>
<dbReference type="STRING" id="933084.A0A067PQC5"/>
<evidence type="ECO:0000313" key="9">
    <source>
        <dbReference type="Proteomes" id="UP000027265"/>
    </source>
</evidence>
<dbReference type="GO" id="GO:0015109">
    <property type="term" value="F:chromate transmembrane transporter activity"/>
    <property type="evidence" value="ECO:0007669"/>
    <property type="project" value="InterPro"/>
</dbReference>